<evidence type="ECO:0000256" key="2">
    <source>
        <dbReference type="ARBA" id="ARBA00022771"/>
    </source>
</evidence>
<dbReference type="AlphaFoldDB" id="A0AAD8HLZ4"/>
<keyword evidence="3" id="KW-0862">Zinc</keyword>
<dbReference type="GO" id="GO:0006357">
    <property type="term" value="P:regulation of transcription by RNA polymerase II"/>
    <property type="evidence" value="ECO:0007669"/>
    <property type="project" value="TreeGrafter"/>
</dbReference>
<dbReference type="PROSITE" id="PS50808">
    <property type="entry name" value="ZF_BED"/>
    <property type="match status" value="1"/>
</dbReference>
<evidence type="ECO:0000259" key="7">
    <source>
        <dbReference type="PROSITE" id="PS50808"/>
    </source>
</evidence>
<keyword evidence="6" id="KW-0812">Transmembrane</keyword>
<keyword evidence="9" id="KW-1185">Reference proteome</keyword>
<evidence type="ECO:0000313" key="9">
    <source>
        <dbReference type="Proteomes" id="UP001237642"/>
    </source>
</evidence>
<keyword evidence="6" id="KW-1133">Transmembrane helix</keyword>
<proteinExistence type="predicted"/>
<dbReference type="GO" id="GO:0005634">
    <property type="term" value="C:nucleus"/>
    <property type="evidence" value="ECO:0007669"/>
    <property type="project" value="TreeGrafter"/>
</dbReference>
<dbReference type="SUPFAM" id="SSF57667">
    <property type="entry name" value="beta-beta-alpha zinc fingers"/>
    <property type="match status" value="1"/>
</dbReference>
<dbReference type="GO" id="GO:0008270">
    <property type="term" value="F:zinc ion binding"/>
    <property type="evidence" value="ECO:0007669"/>
    <property type="project" value="UniProtKB-KW"/>
</dbReference>
<name>A0AAD8HLZ4_9APIA</name>
<dbReference type="Pfam" id="PF02892">
    <property type="entry name" value="zf-BED"/>
    <property type="match status" value="1"/>
</dbReference>
<reference evidence="8" key="2">
    <citation type="submission" date="2023-05" db="EMBL/GenBank/DDBJ databases">
        <authorList>
            <person name="Schelkunov M.I."/>
        </authorList>
    </citation>
    <scope>NUCLEOTIDE SEQUENCE</scope>
    <source>
        <strain evidence="8">Hsosn_3</strain>
        <tissue evidence="8">Leaf</tissue>
    </source>
</reference>
<dbReference type="InterPro" id="IPR053031">
    <property type="entry name" value="Cuticle_assoc_protein"/>
</dbReference>
<feature type="transmembrane region" description="Helical" evidence="6">
    <location>
        <begin position="220"/>
        <end position="241"/>
    </location>
</feature>
<evidence type="ECO:0000256" key="1">
    <source>
        <dbReference type="ARBA" id="ARBA00022723"/>
    </source>
</evidence>
<keyword evidence="1" id="KW-0479">Metal-binding</keyword>
<evidence type="ECO:0000256" key="6">
    <source>
        <dbReference type="SAM" id="Phobius"/>
    </source>
</evidence>
<comment type="caution">
    <text evidence="8">The sequence shown here is derived from an EMBL/GenBank/DDBJ whole genome shotgun (WGS) entry which is preliminary data.</text>
</comment>
<evidence type="ECO:0000256" key="4">
    <source>
        <dbReference type="PROSITE-ProRule" id="PRU00027"/>
    </source>
</evidence>
<evidence type="ECO:0000313" key="8">
    <source>
        <dbReference type="EMBL" id="KAK1369712.1"/>
    </source>
</evidence>
<dbReference type="InterPro" id="IPR036236">
    <property type="entry name" value="Znf_C2H2_sf"/>
</dbReference>
<dbReference type="PANTHER" id="PTHR34396">
    <property type="entry name" value="OS03G0264950 PROTEIN-RELATED"/>
    <property type="match status" value="1"/>
</dbReference>
<evidence type="ECO:0000256" key="3">
    <source>
        <dbReference type="ARBA" id="ARBA00022833"/>
    </source>
</evidence>
<dbReference type="InterPro" id="IPR003656">
    <property type="entry name" value="Znf_BED"/>
</dbReference>
<reference evidence="8" key="1">
    <citation type="submission" date="2023-02" db="EMBL/GenBank/DDBJ databases">
        <title>Genome of toxic invasive species Heracleum sosnowskyi carries increased number of genes despite the absence of recent whole-genome duplications.</title>
        <authorList>
            <person name="Schelkunov M."/>
            <person name="Shtratnikova V."/>
            <person name="Makarenko M."/>
            <person name="Klepikova A."/>
            <person name="Omelchenko D."/>
            <person name="Novikova G."/>
            <person name="Obukhova E."/>
            <person name="Bogdanov V."/>
            <person name="Penin A."/>
            <person name="Logacheva M."/>
        </authorList>
    </citation>
    <scope>NUCLEOTIDE SEQUENCE</scope>
    <source>
        <strain evidence="8">Hsosn_3</strain>
        <tissue evidence="8">Leaf</tissue>
    </source>
</reference>
<feature type="domain" description="BED-type" evidence="7">
    <location>
        <begin position="34"/>
        <end position="89"/>
    </location>
</feature>
<sequence>MDASNDPLGTGASTEAPVPVDTATSVRQKRKPMKLRSSVWSHFDRFKNEQGETRARCKYCHKDYSGEGANGTSGLTAHLRTCKDMYGGVVGGEIGNDLEETLSKMFNEYKIKMGLNNDVGGNENMHQENEGPVHPSLRLRLQFERDSGMVSHGVGCSDLEEYLSEKPKIFTDDFDILDWMRKTAKAINVEESHDDMKELEKDISKLDVRAGQTSSTTANSVMLCFCSAFTLFFCLSSLLLLSATLSSF</sequence>
<protein>
    <recommendedName>
        <fullName evidence="7">BED-type domain-containing protein</fullName>
    </recommendedName>
</protein>
<dbReference type="GO" id="GO:1990837">
    <property type="term" value="F:sequence-specific double-stranded DNA binding"/>
    <property type="evidence" value="ECO:0007669"/>
    <property type="project" value="TreeGrafter"/>
</dbReference>
<feature type="region of interest" description="Disordered" evidence="5">
    <location>
        <begin position="1"/>
        <end position="32"/>
    </location>
</feature>
<evidence type="ECO:0000256" key="5">
    <source>
        <dbReference type="SAM" id="MobiDB-lite"/>
    </source>
</evidence>
<gene>
    <name evidence="8" type="ORF">POM88_035804</name>
</gene>
<dbReference type="Proteomes" id="UP001237642">
    <property type="component" value="Unassembled WGS sequence"/>
</dbReference>
<keyword evidence="2 4" id="KW-0863">Zinc-finger</keyword>
<dbReference type="SMART" id="SM00614">
    <property type="entry name" value="ZnF_BED"/>
    <property type="match status" value="1"/>
</dbReference>
<dbReference type="PANTHER" id="PTHR34396:SF27">
    <property type="entry name" value="OS08G0208700 PROTEIN"/>
    <property type="match status" value="1"/>
</dbReference>
<dbReference type="EMBL" id="JAUIZM010000008">
    <property type="protein sequence ID" value="KAK1369712.1"/>
    <property type="molecule type" value="Genomic_DNA"/>
</dbReference>
<organism evidence="8 9">
    <name type="scientific">Heracleum sosnowskyi</name>
    <dbReference type="NCBI Taxonomy" id="360622"/>
    <lineage>
        <taxon>Eukaryota</taxon>
        <taxon>Viridiplantae</taxon>
        <taxon>Streptophyta</taxon>
        <taxon>Embryophyta</taxon>
        <taxon>Tracheophyta</taxon>
        <taxon>Spermatophyta</taxon>
        <taxon>Magnoliopsida</taxon>
        <taxon>eudicotyledons</taxon>
        <taxon>Gunneridae</taxon>
        <taxon>Pentapetalae</taxon>
        <taxon>asterids</taxon>
        <taxon>campanulids</taxon>
        <taxon>Apiales</taxon>
        <taxon>Apiaceae</taxon>
        <taxon>Apioideae</taxon>
        <taxon>apioid superclade</taxon>
        <taxon>Tordylieae</taxon>
        <taxon>Tordyliinae</taxon>
        <taxon>Heracleum</taxon>
    </lineage>
</organism>
<accession>A0AAD8HLZ4</accession>
<keyword evidence="6" id="KW-0472">Membrane</keyword>